<dbReference type="Pfam" id="PF01491">
    <property type="entry name" value="Frataxin_Cyay"/>
    <property type="match status" value="1"/>
</dbReference>
<dbReference type="GO" id="GO:0051537">
    <property type="term" value="F:2 iron, 2 sulfur cluster binding"/>
    <property type="evidence" value="ECO:0007669"/>
    <property type="project" value="TreeGrafter"/>
</dbReference>
<keyword evidence="2" id="KW-0813">Transport</keyword>
<comment type="similarity">
    <text evidence="1">Belongs to the frataxin family.</text>
</comment>
<dbReference type="PROSITE" id="PS01344">
    <property type="entry name" value="FRATAXIN_1"/>
    <property type="match status" value="1"/>
</dbReference>
<keyword evidence="3" id="KW-0408">Iron</keyword>
<dbReference type="PANTHER" id="PTHR16821:SF2">
    <property type="entry name" value="FRATAXIN, MITOCHONDRIAL"/>
    <property type="match status" value="1"/>
</dbReference>
<evidence type="ECO:0000256" key="3">
    <source>
        <dbReference type="ARBA" id="ARBA00023004"/>
    </source>
</evidence>
<evidence type="ECO:0000313" key="4">
    <source>
        <dbReference type="EMBL" id="KAK1736490.1"/>
    </source>
</evidence>
<evidence type="ECO:0000256" key="2">
    <source>
        <dbReference type="ARBA" id="ARBA00022496"/>
    </source>
</evidence>
<name>A0AAD8Y086_9STRA</name>
<dbReference type="GO" id="GO:0034986">
    <property type="term" value="F:iron chaperone activity"/>
    <property type="evidence" value="ECO:0007669"/>
    <property type="project" value="TreeGrafter"/>
</dbReference>
<dbReference type="GO" id="GO:0008199">
    <property type="term" value="F:ferric iron binding"/>
    <property type="evidence" value="ECO:0007669"/>
    <property type="project" value="InterPro"/>
</dbReference>
<gene>
    <name evidence="4" type="ORF">QTG54_012512</name>
</gene>
<accession>A0AAD8Y086</accession>
<protein>
    <submittedName>
        <fullName evidence="4">Frataxin</fullName>
        <ecNumber evidence="4">1.16.3.1</ecNumber>
    </submittedName>
</protein>
<dbReference type="PANTHER" id="PTHR16821">
    <property type="entry name" value="FRATAXIN"/>
    <property type="match status" value="1"/>
</dbReference>
<dbReference type="EMBL" id="JATAAI010000028">
    <property type="protein sequence ID" value="KAK1736490.1"/>
    <property type="molecule type" value="Genomic_DNA"/>
</dbReference>
<dbReference type="GO" id="GO:0008198">
    <property type="term" value="F:ferrous iron binding"/>
    <property type="evidence" value="ECO:0007669"/>
    <property type="project" value="TreeGrafter"/>
</dbReference>
<evidence type="ECO:0000313" key="5">
    <source>
        <dbReference type="Proteomes" id="UP001224775"/>
    </source>
</evidence>
<dbReference type="Gene3D" id="3.30.920.10">
    <property type="entry name" value="Frataxin/CyaY"/>
    <property type="match status" value="1"/>
</dbReference>
<reference evidence="4" key="1">
    <citation type="submission" date="2023-06" db="EMBL/GenBank/DDBJ databases">
        <title>Survivors Of The Sea: Transcriptome response of Skeletonema marinoi to long-term dormancy.</title>
        <authorList>
            <person name="Pinder M.I.M."/>
            <person name="Kourtchenko O."/>
            <person name="Robertson E.K."/>
            <person name="Larsson T."/>
            <person name="Maumus F."/>
            <person name="Osuna-Cruz C.M."/>
            <person name="Vancaester E."/>
            <person name="Stenow R."/>
            <person name="Vandepoele K."/>
            <person name="Ploug H."/>
            <person name="Bruchert V."/>
            <person name="Godhe A."/>
            <person name="Topel M."/>
        </authorList>
    </citation>
    <scope>NUCLEOTIDE SEQUENCE</scope>
    <source>
        <strain evidence="4">R05AC</strain>
    </source>
</reference>
<keyword evidence="2" id="KW-0406">Ion transport</keyword>
<dbReference type="Proteomes" id="UP001224775">
    <property type="component" value="Unassembled WGS sequence"/>
</dbReference>
<dbReference type="GO" id="GO:0016226">
    <property type="term" value="P:iron-sulfur cluster assembly"/>
    <property type="evidence" value="ECO:0007669"/>
    <property type="project" value="InterPro"/>
</dbReference>
<keyword evidence="4" id="KW-0560">Oxidoreductase</keyword>
<evidence type="ECO:0000256" key="1">
    <source>
        <dbReference type="ARBA" id="ARBA00008183"/>
    </source>
</evidence>
<proteinExistence type="inferred from homology"/>
<dbReference type="InterPro" id="IPR020895">
    <property type="entry name" value="Frataxin_CS"/>
</dbReference>
<dbReference type="GO" id="GO:0006826">
    <property type="term" value="P:iron ion transport"/>
    <property type="evidence" value="ECO:0007669"/>
    <property type="project" value="UniProtKB-KW"/>
</dbReference>
<dbReference type="GO" id="GO:0006879">
    <property type="term" value="P:intracellular iron ion homeostasis"/>
    <property type="evidence" value="ECO:0007669"/>
    <property type="project" value="TreeGrafter"/>
</dbReference>
<comment type="caution">
    <text evidence="4">The sequence shown here is derived from an EMBL/GenBank/DDBJ whole genome shotgun (WGS) entry which is preliminary data.</text>
</comment>
<organism evidence="4 5">
    <name type="scientific">Skeletonema marinoi</name>
    <dbReference type="NCBI Taxonomy" id="267567"/>
    <lineage>
        <taxon>Eukaryota</taxon>
        <taxon>Sar</taxon>
        <taxon>Stramenopiles</taxon>
        <taxon>Ochrophyta</taxon>
        <taxon>Bacillariophyta</taxon>
        <taxon>Coscinodiscophyceae</taxon>
        <taxon>Thalassiosirophycidae</taxon>
        <taxon>Thalassiosirales</taxon>
        <taxon>Skeletonemataceae</taxon>
        <taxon>Skeletonema</taxon>
        <taxon>Skeletonema marinoi-dohrnii complex</taxon>
    </lineage>
</organism>
<dbReference type="PROSITE" id="PS50810">
    <property type="entry name" value="FRATAXIN_2"/>
    <property type="match status" value="1"/>
</dbReference>
<dbReference type="SMART" id="SM01219">
    <property type="entry name" value="Frataxin_Cyay"/>
    <property type="match status" value="1"/>
</dbReference>
<dbReference type="InterPro" id="IPR002908">
    <property type="entry name" value="Frataxin/CyaY"/>
</dbReference>
<dbReference type="EC" id="1.16.3.1" evidence="4"/>
<keyword evidence="5" id="KW-1185">Reference proteome</keyword>
<dbReference type="AlphaFoldDB" id="A0AAD8Y086"/>
<keyword evidence="2" id="KW-0410">Iron transport</keyword>
<dbReference type="InterPro" id="IPR036524">
    <property type="entry name" value="Frataxin/CyaY_sf"/>
</dbReference>
<dbReference type="SUPFAM" id="SSF55387">
    <property type="entry name" value="Frataxin/Nqo15-like"/>
    <property type="match status" value="1"/>
</dbReference>
<sequence>MSNCLGRRMASQFCRRQHSSIKSSPHVLKSCSAHYQPHQVETGIQSRKLSHAEGACSTLPRTLFNNTSRSEHYIQQHRYTTASLRCNVNKPGRNNYVMCCQIRLFQNVSQYHNVADDTLHTIQDAVEDLIEDNFDNDTNNSDDDTLPEVNYASGVLTMSLPPHGTWVINKQTPNQQLWWSSPISGPRRYEYVEERERWVYTRVIEEGDGKECAEVAENDDDTLGSILTQELKELYGWDLDVEA</sequence>
<dbReference type="GO" id="GO:0005739">
    <property type="term" value="C:mitochondrion"/>
    <property type="evidence" value="ECO:0007669"/>
    <property type="project" value="TreeGrafter"/>
</dbReference>
<dbReference type="GO" id="GO:0004322">
    <property type="term" value="F:ferroxidase activity"/>
    <property type="evidence" value="ECO:0007669"/>
    <property type="project" value="UniProtKB-EC"/>
</dbReference>